<protein>
    <submittedName>
        <fullName evidence="1">Uncharacterized protein</fullName>
    </submittedName>
</protein>
<evidence type="ECO:0000313" key="2">
    <source>
        <dbReference type="Proteomes" id="UP000690515"/>
    </source>
</evidence>
<comment type="caution">
    <text evidence="1">The sequence shown here is derived from an EMBL/GenBank/DDBJ whole genome shotgun (WGS) entry which is preliminary data.</text>
</comment>
<name>A0ABS5ZBQ5_9GAMM</name>
<evidence type="ECO:0000313" key="1">
    <source>
        <dbReference type="EMBL" id="MBU2711489.1"/>
    </source>
</evidence>
<keyword evidence="2" id="KW-1185">Reference proteome</keyword>
<gene>
    <name evidence="1" type="ORF">KCG35_10495</name>
</gene>
<reference evidence="1 2" key="1">
    <citation type="submission" date="2021-04" db="EMBL/GenBank/DDBJ databases">
        <authorList>
            <person name="Pira H."/>
            <person name="Risdian C."/>
            <person name="Wink J."/>
        </authorList>
    </citation>
    <scope>NUCLEOTIDE SEQUENCE [LARGE SCALE GENOMIC DNA]</scope>
    <source>
        <strain evidence="1 2">WH53</strain>
    </source>
</reference>
<dbReference type="Proteomes" id="UP000690515">
    <property type="component" value="Unassembled WGS sequence"/>
</dbReference>
<dbReference type="EMBL" id="JAGSOY010000020">
    <property type="protein sequence ID" value="MBU2711489.1"/>
    <property type="molecule type" value="Genomic_DNA"/>
</dbReference>
<dbReference type="RefSeq" id="WP_215819646.1">
    <property type="nucleotide sequence ID" value="NZ_JAGSOY010000020.1"/>
</dbReference>
<accession>A0ABS5ZBQ5</accession>
<organism evidence="1 2">
    <name type="scientific">Zooshikella harenae</name>
    <dbReference type="NCBI Taxonomy" id="2827238"/>
    <lineage>
        <taxon>Bacteria</taxon>
        <taxon>Pseudomonadati</taxon>
        <taxon>Pseudomonadota</taxon>
        <taxon>Gammaproteobacteria</taxon>
        <taxon>Oceanospirillales</taxon>
        <taxon>Zooshikellaceae</taxon>
        <taxon>Zooshikella</taxon>
    </lineage>
</organism>
<sequence length="203" mass="23462">MNDSSSLNNSQENPDLFWDISSITNKTKAIRFFQSVSSSFCVYSPTVEKIYSNFEVILPKDHNSNLIVLPNPFAFHDTFNRVNEEAIKSTGILLFPGEVFQKKGLIICLTQAKTKKIQHIELDSASIFLNRLYLRRFNTPFLPILLNGDLKEFKANSPYLHLHRFDPTAVTELSQFDIRSISNTITERFQTMIKKKTHKHTYI</sequence>
<proteinExistence type="predicted"/>